<keyword evidence="3" id="KW-1185">Reference proteome</keyword>
<dbReference type="Proteomes" id="UP001302126">
    <property type="component" value="Unassembled WGS sequence"/>
</dbReference>
<reference evidence="2" key="1">
    <citation type="journal article" date="2023" name="Mol. Phylogenet. Evol.">
        <title>Genome-scale phylogeny and comparative genomics of the fungal order Sordariales.</title>
        <authorList>
            <person name="Hensen N."/>
            <person name="Bonometti L."/>
            <person name="Westerberg I."/>
            <person name="Brannstrom I.O."/>
            <person name="Guillou S."/>
            <person name="Cros-Aarteil S."/>
            <person name="Calhoun S."/>
            <person name="Haridas S."/>
            <person name="Kuo A."/>
            <person name="Mondo S."/>
            <person name="Pangilinan J."/>
            <person name="Riley R."/>
            <person name="LaButti K."/>
            <person name="Andreopoulos B."/>
            <person name="Lipzen A."/>
            <person name="Chen C."/>
            <person name="Yan M."/>
            <person name="Daum C."/>
            <person name="Ng V."/>
            <person name="Clum A."/>
            <person name="Steindorff A."/>
            <person name="Ohm R.A."/>
            <person name="Martin F."/>
            <person name="Silar P."/>
            <person name="Natvig D.O."/>
            <person name="Lalanne C."/>
            <person name="Gautier V."/>
            <person name="Ament-Velasquez S.L."/>
            <person name="Kruys A."/>
            <person name="Hutchinson M.I."/>
            <person name="Powell A.J."/>
            <person name="Barry K."/>
            <person name="Miller A.N."/>
            <person name="Grigoriev I.V."/>
            <person name="Debuchy R."/>
            <person name="Gladieux P."/>
            <person name="Hiltunen Thoren M."/>
            <person name="Johannesson H."/>
        </authorList>
    </citation>
    <scope>NUCLEOTIDE SEQUENCE</scope>
    <source>
        <strain evidence="2">PSN309</strain>
    </source>
</reference>
<accession>A0AAN7ABQ4</accession>
<reference evidence="2" key="2">
    <citation type="submission" date="2023-05" db="EMBL/GenBank/DDBJ databases">
        <authorList>
            <consortium name="Lawrence Berkeley National Laboratory"/>
            <person name="Steindorff A."/>
            <person name="Hensen N."/>
            <person name="Bonometti L."/>
            <person name="Westerberg I."/>
            <person name="Brannstrom I.O."/>
            <person name="Guillou S."/>
            <person name="Cros-Aarteil S."/>
            <person name="Calhoun S."/>
            <person name="Haridas S."/>
            <person name="Kuo A."/>
            <person name="Mondo S."/>
            <person name="Pangilinan J."/>
            <person name="Riley R."/>
            <person name="Labutti K."/>
            <person name="Andreopoulos B."/>
            <person name="Lipzen A."/>
            <person name="Chen C."/>
            <person name="Yanf M."/>
            <person name="Daum C."/>
            <person name="Ng V."/>
            <person name="Clum A."/>
            <person name="Ohm R."/>
            <person name="Martin F."/>
            <person name="Silar P."/>
            <person name="Natvig D."/>
            <person name="Lalanne C."/>
            <person name="Gautier V."/>
            <person name="Ament-Velasquez S.L."/>
            <person name="Kruys A."/>
            <person name="Hutchinson M.I."/>
            <person name="Powell A.J."/>
            <person name="Barry K."/>
            <person name="Miller A.N."/>
            <person name="Grigoriev I.V."/>
            <person name="Debuchy R."/>
            <person name="Gladieux P."/>
            <person name="Thoren M.H."/>
            <person name="Johannesson H."/>
        </authorList>
    </citation>
    <scope>NUCLEOTIDE SEQUENCE</scope>
    <source>
        <strain evidence="2">PSN309</strain>
    </source>
</reference>
<comment type="caution">
    <text evidence="2">The sequence shown here is derived from an EMBL/GenBank/DDBJ whole genome shotgun (WGS) entry which is preliminary data.</text>
</comment>
<dbReference type="AlphaFoldDB" id="A0AAN7ABQ4"/>
<organism evidence="2 3">
    <name type="scientific">Podospora australis</name>
    <dbReference type="NCBI Taxonomy" id="1536484"/>
    <lineage>
        <taxon>Eukaryota</taxon>
        <taxon>Fungi</taxon>
        <taxon>Dikarya</taxon>
        <taxon>Ascomycota</taxon>
        <taxon>Pezizomycotina</taxon>
        <taxon>Sordariomycetes</taxon>
        <taxon>Sordariomycetidae</taxon>
        <taxon>Sordariales</taxon>
        <taxon>Podosporaceae</taxon>
        <taxon>Podospora</taxon>
    </lineage>
</organism>
<evidence type="ECO:0008006" key="4">
    <source>
        <dbReference type="Google" id="ProtNLM"/>
    </source>
</evidence>
<dbReference type="EMBL" id="MU864613">
    <property type="protein sequence ID" value="KAK4182766.1"/>
    <property type="molecule type" value="Genomic_DNA"/>
</dbReference>
<feature type="region of interest" description="Disordered" evidence="1">
    <location>
        <begin position="299"/>
        <end position="320"/>
    </location>
</feature>
<feature type="region of interest" description="Disordered" evidence="1">
    <location>
        <begin position="41"/>
        <end position="60"/>
    </location>
</feature>
<evidence type="ECO:0000313" key="3">
    <source>
        <dbReference type="Proteomes" id="UP001302126"/>
    </source>
</evidence>
<name>A0AAN7ABQ4_9PEZI</name>
<proteinExistence type="predicted"/>
<gene>
    <name evidence="2" type="ORF">QBC35DRAFT_526490</name>
</gene>
<evidence type="ECO:0000313" key="2">
    <source>
        <dbReference type="EMBL" id="KAK4182766.1"/>
    </source>
</evidence>
<sequence>MDPDQKSLSLQIPSLDATRIQYNRARGISHELEKAYKKNLAQQVYPEREPEDERIEPDRQSDLQLASLGIELALKKKEELRLEREKARLDGPSIVRLLEPRTSEISDCLLALHKRSDKIAKPRTQPSRFRNECIRYYDGEDSYGNVWCHVHGAWDAKSSIIATPIVPFFLDSRAPDLRRAGNSLLLPKKIEECTWGSGKLGKDLGGKELTFRNKKRPVLRFMYFHFVMALVHIKDIRRDGRQGVWAQYYEQCPFPTPSNYMRRSMLLALATHFGTADMNVVKSWITDYGFDCPLTMEDGYSSVDDEDEDEDEDTYVSRGG</sequence>
<protein>
    <recommendedName>
        <fullName evidence="4">HNH nuclease domain-containing protein</fullName>
    </recommendedName>
</protein>
<feature type="compositionally biased region" description="Acidic residues" evidence="1">
    <location>
        <begin position="303"/>
        <end position="314"/>
    </location>
</feature>
<evidence type="ECO:0000256" key="1">
    <source>
        <dbReference type="SAM" id="MobiDB-lite"/>
    </source>
</evidence>